<dbReference type="GO" id="GO:0008270">
    <property type="term" value="F:zinc ion binding"/>
    <property type="evidence" value="ECO:0007669"/>
    <property type="project" value="UniProtKB-KW"/>
</dbReference>
<dbReference type="Proteomes" id="UP000006514">
    <property type="component" value="Unassembled WGS sequence"/>
</dbReference>
<dbReference type="OrthoDB" id="2951111at2759"/>
<dbReference type="InterPro" id="IPR002893">
    <property type="entry name" value="Znf_MYND"/>
</dbReference>
<keyword evidence="3" id="KW-0862">Zinc</keyword>
<dbReference type="AlphaFoldDB" id="J0WR53"/>
<evidence type="ECO:0000256" key="1">
    <source>
        <dbReference type="ARBA" id="ARBA00022723"/>
    </source>
</evidence>
<proteinExistence type="predicted"/>
<feature type="domain" description="MYND-type" evidence="5">
    <location>
        <begin position="356"/>
        <end position="404"/>
    </location>
</feature>
<sequence length="466" mass="51679">MLPPPRSLIFGPFPVGGRCVLVKIHLLDHLKNVLMPQLADPQKPTFCPICFQLYVGLLLLPDFKDALSHLLVDRHDFFDACIAFLVVQRAMFDLPALRKQLDKNKAHCATSDWHYFTRQLSDDSLATVLCAVFTFLTTGICNIKNKGWFRSKARKGTWPTAPEQLLPRGPLLSTAAYVFWCRALISPYAVPVLGGLLEVVRTDVLPHLLVSPQKDHLMEALIVMLSGDENVGSPALWERRVEGLLPQQTAASLIYVILNGHGARADEMAVLYSGHEHALYPALITLLDSDVVDDEQHLLAVATIATLVHGCLGHPKSTLHKRMLWYLSKLNLPEDVTVDVQIVFTILYHQARAKGCASFGCSGAGRQACGRCKFVQYCGRDCQREDWKNGREALEISVSHKMLCPVLCRLFDAGAQVEGKTIRQFIDTYRGAGVSDADTKVIISWGIAARLVPETMLREAFGIVSS</sequence>
<name>J0WR53_AURST</name>
<dbReference type="InParanoid" id="J0WR53"/>
<evidence type="ECO:0000256" key="3">
    <source>
        <dbReference type="ARBA" id="ARBA00022833"/>
    </source>
</evidence>
<gene>
    <name evidence="6" type="ORF">AURDEDRAFT_175781</name>
</gene>
<evidence type="ECO:0000313" key="7">
    <source>
        <dbReference type="Proteomes" id="UP000006514"/>
    </source>
</evidence>
<dbReference type="EMBL" id="JH687902">
    <property type="protein sequence ID" value="EJD35148.1"/>
    <property type="molecule type" value="Genomic_DNA"/>
</dbReference>
<dbReference type="SUPFAM" id="SSF144232">
    <property type="entry name" value="HIT/MYND zinc finger-like"/>
    <property type="match status" value="1"/>
</dbReference>
<dbReference type="Gene3D" id="6.10.140.2220">
    <property type="match status" value="1"/>
</dbReference>
<organism evidence="6 7">
    <name type="scientific">Auricularia subglabra (strain TFB-10046 / SS5)</name>
    <name type="common">White-rot fungus</name>
    <name type="synonym">Auricularia delicata (strain TFB10046)</name>
    <dbReference type="NCBI Taxonomy" id="717982"/>
    <lineage>
        <taxon>Eukaryota</taxon>
        <taxon>Fungi</taxon>
        <taxon>Dikarya</taxon>
        <taxon>Basidiomycota</taxon>
        <taxon>Agaricomycotina</taxon>
        <taxon>Agaricomycetes</taxon>
        <taxon>Auriculariales</taxon>
        <taxon>Auriculariaceae</taxon>
        <taxon>Auricularia</taxon>
    </lineage>
</organism>
<reference evidence="7" key="1">
    <citation type="journal article" date="2012" name="Science">
        <title>The Paleozoic origin of enzymatic lignin decomposition reconstructed from 31 fungal genomes.</title>
        <authorList>
            <person name="Floudas D."/>
            <person name="Binder M."/>
            <person name="Riley R."/>
            <person name="Barry K."/>
            <person name="Blanchette R.A."/>
            <person name="Henrissat B."/>
            <person name="Martinez A.T."/>
            <person name="Otillar R."/>
            <person name="Spatafora J.W."/>
            <person name="Yadav J.S."/>
            <person name="Aerts A."/>
            <person name="Benoit I."/>
            <person name="Boyd A."/>
            <person name="Carlson A."/>
            <person name="Copeland A."/>
            <person name="Coutinho P.M."/>
            <person name="de Vries R.P."/>
            <person name="Ferreira P."/>
            <person name="Findley K."/>
            <person name="Foster B."/>
            <person name="Gaskell J."/>
            <person name="Glotzer D."/>
            <person name="Gorecki P."/>
            <person name="Heitman J."/>
            <person name="Hesse C."/>
            <person name="Hori C."/>
            <person name="Igarashi K."/>
            <person name="Jurgens J.A."/>
            <person name="Kallen N."/>
            <person name="Kersten P."/>
            <person name="Kohler A."/>
            <person name="Kuees U."/>
            <person name="Kumar T.K.A."/>
            <person name="Kuo A."/>
            <person name="LaButti K."/>
            <person name="Larrondo L.F."/>
            <person name="Lindquist E."/>
            <person name="Ling A."/>
            <person name="Lombard V."/>
            <person name="Lucas S."/>
            <person name="Lundell T."/>
            <person name="Martin R."/>
            <person name="McLaughlin D.J."/>
            <person name="Morgenstern I."/>
            <person name="Morin E."/>
            <person name="Murat C."/>
            <person name="Nagy L.G."/>
            <person name="Nolan M."/>
            <person name="Ohm R.A."/>
            <person name="Patyshakuliyeva A."/>
            <person name="Rokas A."/>
            <person name="Ruiz-Duenas F.J."/>
            <person name="Sabat G."/>
            <person name="Salamov A."/>
            <person name="Samejima M."/>
            <person name="Schmutz J."/>
            <person name="Slot J.C."/>
            <person name="St John F."/>
            <person name="Stenlid J."/>
            <person name="Sun H."/>
            <person name="Sun S."/>
            <person name="Syed K."/>
            <person name="Tsang A."/>
            <person name="Wiebenga A."/>
            <person name="Young D."/>
            <person name="Pisabarro A."/>
            <person name="Eastwood D.C."/>
            <person name="Martin F."/>
            <person name="Cullen D."/>
            <person name="Grigoriev I.V."/>
            <person name="Hibbett D.S."/>
        </authorList>
    </citation>
    <scope>NUCLEOTIDE SEQUENCE [LARGE SCALE GENOMIC DNA]</scope>
    <source>
        <strain evidence="7">TFB10046</strain>
    </source>
</reference>
<accession>J0WR53</accession>
<evidence type="ECO:0000256" key="2">
    <source>
        <dbReference type="ARBA" id="ARBA00022771"/>
    </source>
</evidence>
<evidence type="ECO:0000313" key="6">
    <source>
        <dbReference type="EMBL" id="EJD35148.1"/>
    </source>
</evidence>
<dbReference type="Pfam" id="PF01753">
    <property type="entry name" value="zf-MYND"/>
    <property type="match status" value="1"/>
</dbReference>
<evidence type="ECO:0000259" key="5">
    <source>
        <dbReference type="PROSITE" id="PS50865"/>
    </source>
</evidence>
<dbReference type="KEGG" id="adl:AURDEDRAFT_175781"/>
<keyword evidence="1" id="KW-0479">Metal-binding</keyword>
<keyword evidence="7" id="KW-1185">Reference proteome</keyword>
<evidence type="ECO:0000256" key="4">
    <source>
        <dbReference type="PROSITE-ProRule" id="PRU00134"/>
    </source>
</evidence>
<dbReference type="PROSITE" id="PS50865">
    <property type="entry name" value="ZF_MYND_2"/>
    <property type="match status" value="1"/>
</dbReference>
<protein>
    <recommendedName>
        <fullName evidence="5">MYND-type domain-containing protein</fullName>
    </recommendedName>
</protein>
<keyword evidence="2 4" id="KW-0863">Zinc-finger</keyword>